<dbReference type="InterPro" id="IPR054132">
    <property type="entry name" value="Consortin_N"/>
</dbReference>
<reference evidence="5" key="2">
    <citation type="submission" date="2025-09" db="UniProtKB">
        <authorList>
            <consortium name="Ensembl"/>
        </authorList>
    </citation>
    <scope>IDENTIFICATION</scope>
</reference>
<feature type="compositionally biased region" description="Basic and acidic residues" evidence="1">
    <location>
        <begin position="558"/>
        <end position="573"/>
    </location>
</feature>
<dbReference type="InterPro" id="IPR028129">
    <property type="entry name" value="Consortin_C"/>
</dbReference>
<feature type="compositionally biased region" description="Basic and acidic residues" evidence="1">
    <location>
        <begin position="585"/>
        <end position="594"/>
    </location>
</feature>
<dbReference type="AlphaFoldDB" id="A0A668W620"/>
<organism evidence="5 6">
    <name type="scientific">Oreochromis aureus</name>
    <name type="common">Israeli tilapia</name>
    <name type="synonym">Chromis aureus</name>
    <dbReference type="NCBI Taxonomy" id="47969"/>
    <lineage>
        <taxon>Eukaryota</taxon>
        <taxon>Metazoa</taxon>
        <taxon>Chordata</taxon>
        <taxon>Craniata</taxon>
        <taxon>Vertebrata</taxon>
        <taxon>Euteleostomi</taxon>
        <taxon>Actinopterygii</taxon>
        <taxon>Neopterygii</taxon>
        <taxon>Teleostei</taxon>
        <taxon>Neoteleostei</taxon>
        <taxon>Acanthomorphata</taxon>
        <taxon>Ovalentaria</taxon>
        <taxon>Cichlomorphae</taxon>
        <taxon>Cichliformes</taxon>
        <taxon>Cichlidae</taxon>
        <taxon>African cichlids</taxon>
        <taxon>Pseudocrenilabrinae</taxon>
        <taxon>Oreochromini</taxon>
        <taxon>Oreochromis</taxon>
    </lineage>
</organism>
<dbReference type="Ensembl" id="ENSOABT00000060334.2">
    <property type="protein sequence ID" value="ENSOABP00000058858.2"/>
    <property type="gene ID" value="ENSOABG00000025755.2"/>
</dbReference>
<dbReference type="PANTHER" id="PTHR28581:SF1">
    <property type="entry name" value="CONSORTIN"/>
    <property type="match status" value="1"/>
</dbReference>
<dbReference type="GO" id="GO:0030133">
    <property type="term" value="C:transport vesicle"/>
    <property type="evidence" value="ECO:0007669"/>
    <property type="project" value="TreeGrafter"/>
</dbReference>
<feature type="domain" description="Consortin N-terminal" evidence="4">
    <location>
        <begin position="418"/>
        <end position="468"/>
    </location>
</feature>
<feature type="compositionally biased region" description="Polar residues" evidence="1">
    <location>
        <begin position="538"/>
        <end position="556"/>
    </location>
</feature>
<dbReference type="Pfam" id="PF15281">
    <property type="entry name" value="Consortin_C"/>
    <property type="match status" value="1"/>
</dbReference>
<feature type="region of interest" description="Disordered" evidence="1">
    <location>
        <begin position="137"/>
        <end position="215"/>
    </location>
</feature>
<dbReference type="OMA" id="QCKLMPK"/>
<dbReference type="GO" id="GO:0042998">
    <property type="term" value="P:positive regulation of Golgi to plasma membrane protein transport"/>
    <property type="evidence" value="ECO:0007669"/>
    <property type="project" value="InterPro"/>
</dbReference>
<dbReference type="Pfam" id="PF22883">
    <property type="entry name" value="Consortin_N"/>
    <property type="match status" value="1"/>
</dbReference>
<reference evidence="5" key="1">
    <citation type="submission" date="2025-08" db="UniProtKB">
        <authorList>
            <consortium name="Ensembl"/>
        </authorList>
    </citation>
    <scope>IDENTIFICATION</scope>
</reference>
<feature type="region of interest" description="Disordered" evidence="1">
    <location>
        <begin position="528"/>
        <end position="678"/>
    </location>
</feature>
<dbReference type="PANTHER" id="PTHR28581">
    <property type="entry name" value="CONSORTIN"/>
    <property type="match status" value="1"/>
</dbReference>
<name>A0A668W620_OREAU</name>
<keyword evidence="2" id="KW-1133">Transmembrane helix</keyword>
<proteinExistence type="predicted"/>
<dbReference type="GO" id="GO:0005802">
    <property type="term" value="C:trans-Golgi network"/>
    <property type="evidence" value="ECO:0007669"/>
    <property type="project" value="InterPro"/>
</dbReference>
<feature type="compositionally biased region" description="Acidic residues" evidence="1">
    <location>
        <begin position="144"/>
        <end position="165"/>
    </location>
</feature>
<evidence type="ECO:0000313" key="6">
    <source>
        <dbReference type="Proteomes" id="UP000472276"/>
    </source>
</evidence>
<feature type="region of interest" description="Disordered" evidence="1">
    <location>
        <begin position="295"/>
        <end position="320"/>
    </location>
</feature>
<feature type="compositionally biased region" description="Basic and acidic residues" evidence="1">
    <location>
        <begin position="528"/>
        <end position="537"/>
    </location>
</feature>
<dbReference type="InterPro" id="IPR042318">
    <property type="entry name" value="Consortin"/>
</dbReference>
<sequence length="891" mass="96654">MTALATTPGCCCLWVTQSSQHLRQGLKKGLFQKVALTLKLKGQALFGWSSMDHDQFEREGRAMSQVQGGRVDLCDNLPNSEALTAQTRNLNETNTLTQTQSVSPSQNGDEGRCGSIQKIALNNNGKEEEMGLGKEGCIGRNQEKEEEDDIDEAMKEADDEEESEESSCLNRCQSPDTPMTDSSYSETGSLLENPYPFSPGTSPEPTSPVIPAGSPETVYPIGSVELIQSDAEMDTCMSKTGSGAYSTASITCIHGSTFSMGPMDCTSQTLTSGTEPTSVTETTKRIAKNTNLTREQLTSSTEPALNCGPKGARGSTSSHAGYNASATETFTLTELAKFNTSTASSAVSASQEPLNFTMGITTTGTDSTSTTGLSLSNQEYITSTPVTTCFSVPACASGSIPGSAQLESLEQLAQRGDDIHLPQSLHQIAEAFVLHGDYQRALWCIQLERDYHQRVLDNLNALQQQWESLFKSTPSDLTAQHLDSLKHICQTHNRPRTRDAECASLNFVKAEFEEVGALHSCTSDHQVEGGMEQRAEDTSCSVMPSVNLTDGLNSPEISGKDREHPSRESEGRNGFHGSQLTDEQGNDREGREAEGGVGCTISGNGLHPSTTEELDQSKPAEQQGQDLGPAQETEAEEQEEGGDVEEATEALEMEDEGEEEEGEEKKKEGVSSLSQKTLPVETVCSGAEVEIQQLYQYARAQERLHVETQESTKASLHQEVTLPHEAHMKQQEPHAEMKEVEEEEDYDPDQADIIREAPSLDAMAKLITVEEVSPASGLVSILKKRKVCIDDVSASSSSDPPPEKPTAKRRVRFKVPDDHYEPDVGSGDSCLLLFLLCLVTVFISVGGTALYCALGDAQSSVCQDFSRNADFYINQIQRGIARIQHWFTPGS</sequence>
<gene>
    <name evidence="5" type="primary">ITPRID2</name>
</gene>
<evidence type="ECO:0000259" key="3">
    <source>
        <dbReference type="Pfam" id="PF15281"/>
    </source>
</evidence>
<feature type="compositionally biased region" description="Polar residues" evidence="1">
    <location>
        <begin position="601"/>
        <end position="611"/>
    </location>
</feature>
<evidence type="ECO:0008006" key="7">
    <source>
        <dbReference type="Google" id="ProtNLM"/>
    </source>
</evidence>
<feature type="domain" description="Consortin C-terminal" evidence="3">
    <location>
        <begin position="771"/>
        <end position="888"/>
    </location>
</feature>
<dbReference type="Proteomes" id="UP000472276">
    <property type="component" value="Unassembled WGS sequence"/>
</dbReference>
<protein>
    <recommendedName>
        <fullName evidence="7">Consortin C-terminal domain-containing protein</fullName>
    </recommendedName>
</protein>
<keyword evidence="2" id="KW-0812">Transmembrane</keyword>
<feature type="compositionally biased region" description="Polar residues" evidence="1">
    <location>
        <begin position="167"/>
        <end position="190"/>
    </location>
</feature>
<feature type="compositionally biased region" description="Acidic residues" evidence="1">
    <location>
        <begin position="633"/>
        <end position="662"/>
    </location>
</feature>
<feature type="region of interest" description="Disordered" evidence="1">
    <location>
        <begin position="93"/>
        <end position="113"/>
    </location>
</feature>
<dbReference type="GO" id="GO:0005886">
    <property type="term" value="C:plasma membrane"/>
    <property type="evidence" value="ECO:0007669"/>
    <property type="project" value="TreeGrafter"/>
</dbReference>
<keyword evidence="2" id="KW-0472">Membrane</keyword>
<evidence type="ECO:0000256" key="1">
    <source>
        <dbReference type="SAM" id="MobiDB-lite"/>
    </source>
</evidence>
<feature type="transmembrane region" description="Helical" evidence="2">
    <location>
        <begin position="831"/>
        <end position="854"/>
    </location>
</feature>
<evidence type="ECO:0000256" key="2">
    <source>
        <dbReference type="SAM" id="Phobius"/>
    </source>
</evidence>
<evidence type="ECO:0000259" key="4">
    <source>
        <dbReference type="Pfam" id="PF22883"/>
    </source>
</evidence>
<accession>A0A668W620</accession>
<evidence type="ECO:0000313" key="5">
    <source>
        <dbReference type="Ensembl" id="ENSOABP00000058858.2"/>
    </source>
</evidence>
<keyword evidence="6" id="KW-1185">Reference proteome</keyword>
<dbReference type="GO" id="GO:0071253">
    <property type="term" value="F:connexin binding"/>
    <property type="evidence" value="ECO:0007669"/>
    <property type="project" value="InterPro"/>
</dbReference>